<feature type="compositionally biased region" description="Low complexity" evidence="1">
    <location>
        <begin position="24"/>
        <end position="33"/>
    </location>
</feature>
<feature type="region of interest" description="Disordered" evidence="1">
    <location>
        <begin position="1"/>
        <end position="33"/>
    </location>
</feature>
<feature type="compositionally biased region" description="Polar residues" evidence="1">
    <location>
        <begin position="11"/>
        <end position="23"/>
    </location>
</feature>
<sequence length="148" mass="16225">MILTASDPGKRNSSWIHQQHTRSTTGTLAPGAPTAARRCFQTRFNVSKGPDAKTIRTLFAKFQRTGSVTDDLVGNVGCKQTAVTPQNVATVSRIIQQSPTSSVRRTASEVGLKRSITEKIMRKSLHMFPFKIQTHHTVPVRAVKKGIA</sequence>
<proteinExistence type="predicted"/>
<dbReference type="Proteomes" id="UP000887159">
    <property type="component" value="Unassembled WGS sequence"/>
</dbReference>
<evidence type="ECO:0008006" key="4">
    <source>
        <dbReference type="Google" id="ProtNLM"/>
    </source>
</evidence>
<protein>
    <recommendedName>
        <fullName evidence="4">DUF4817 domain-containing protein</fullName>
    </recommendedName>
</protein>
<comment type="caution">
    <text evidence="2">The sequence shown here is derived from an EMBL/GenBank/DDBJ whole genome shotgun (WGS) entry which is preliminary data.</text>
</comment>
<evidence type="ECO:0000313" key="3">
    <source>
        <dbReference type="Proteomes" id="UP000887159"/>
    </source>
</evidence>
<accession>A0A8X6V3G9</accession>
<gene>
    <name evidence="2" type="primary">AVEN_158968_1</name>
    <name evidence="2" type="ORF">TNCV_4905241</name>
</gene>
<evidence type="ECO:0000313" key="2">
    <source>
        <dbReference type="EMBL" id="GFX97873.1"/>
    </source>
</evidence>
<dbReference type="AlphaFoldDB" id="A0A8X6V3G9"/>
<name>A0A8X6V3G9_TRICX</name>
<dbReference type="EMBL" id="BMAU01021201">
    <property type="protein sequence ID" value="GFX97873.1"/>
    <property type="molecule type" value="Genomic_DNA"/>
</dbReference>
<organism evidence="2 3">
    <name type="scientific">Trichonephila clavipes</name>
    <name type="common">Golden silk orbweaver</name>
    <name type="synonym">Nephila clavipes</name>
    <dbReference type="NCBI Taxonomy" id="2585209"/>
    <lineage>
        <taxon>Eukaryota</taxon>
        <taxon>Metazoa</taxon>
        <taxon>Ecdysozoa</taxon>
        <taxon>Arthropoda</taxon>
        <taxon>Chelicerata</taxon>
        <taxon>Arachnida</taxon>
        <taxon>Araneae</taxon>
        <taxon>Araneomorphae</taxon>
        <taxon>Entelegynae</taxon>
        <taxon>Araneoidea</taxon>
        <taxon>Nephilidae</taxon>
        <taxon>Trichonephila</taxon>
    </lineage>
</organism>
<evidence type="ECO:0000256" key="1">
    <source>
        <dbReference type="SAM" id="MobiDB-lite"/>
    </source>
</evidence>
<reference evidence="2" key="1">
    <citation type="submission" date="2020-08" db="EMBL/GenBank/DDBJ databases">
        <title>Multicomponent nature underlies the extraordinary mechanical properties of spider dragline silk.</title>
        <authorList>
            <person name="Kono N."/>
            <person name="Nakamura H."/>
            <person name="Mori M."/>
            <person name="Yoshida Y."/>
            <person name="Ohtoshi R."/>
            <person name="Malay A.D."/>
            <person name="Moran D.A.P."/>
            <person name="Tomita M."/>
            <person name="Numata K."/>
            <person name="Arakawa K."/>
        </authorList>
    </citation>
    <scope>NUCLEOTIDE SEQUENCE</scope>
</reference>
<keyword evidence="3" id="KW-1185">Reference proteome</keyword>